<sequence>MLAKKLISSLALGLLLLAAPGLPAAKGPDWVQVALEAARLAPSAVNRQPWRFTVAGDSITVAVDNLQDTFNLPKRLDCGIAMLHIEVAALYYGVRGRWQFLDAPQVARFSWNGTVSAA</sequence>
<dbReference type="Proteomes" id="UP000182811">
    <property type="component" value="Unassembled WGS sequence"/>
</dbReference>
<comment type="caution">
    <text evidence="3">The sequence shown here is derived from an EMBL/GenBank/DDBJ whole genome shotgun (WGS) entry which is preliminary data.</text>
</comment>
<dbReference type="GO" id="GO:0016491">
    <property type="term" value="F:oxidoreductase activity"/>
    <property type="evidence" value="ECO:0007669"/>
    <property type="project" value="InterPro"/>
</dbReference>
<dbReference type="Gene3D" id="3.40.109.30">
    <property type="entry name" value="putative nitroreductase (tm1586), domain 2"/>
    <property type="match status" value="1"/>
</dbReference>
<organism evidence="3 4">
    <name type="scientific">Neomoorella thermoacetica</name>
    <name type="common">Clostridium thermoaceticum</name>
    <dbReference type="NCBI Taxonomy" id="1525"/>
    <lineage>
        <taxon>Bacteria</taxon>
        <taxon>Bacillati</taxon>
        <taxon>Bacillota</taxon>
        <taxon>Clostridia</taxon>
        <taxon>Neomoorellales</taxon>
        <taxon>Neomoorellaceae</taxon>
        <taxon>Neomoorella</taxon>
    </lineage>
</organism>
<dbReference type="SUPFAM" id="SSF55469">
    <property type="entry name" value="FMN-dependent nitroreductase-like"/>
    <property type="match status" value="1"/>
</dbReference>
<gene>
    <name evidence="3" type="ORF">MOTE_17890</name>
</gene>
<dbReference type="Pfam" id="PF14512">
    <property type="entry name" value="TM1586_NiRdase"/>
    <property type="match status" value="1"/>
</dbReference>
<dbReference type="AlphaFoldDB" id="A0A1J5NHT2"/>
<keyword evidence="1" id="KW-0732">Signal</keyword>
<evidence type="ECO:0000313" key="3">
    <source>
        <dbReference type="EMBL" id="OIQ58601.1"/>
    </source>
</evidence>
<feature type="signal peptide" evidence="1">
    <location>
        <begin position="1"/>
        <end position="24"/>
    </location>
</feature>
<proteinExistence type="predicted"/>
<reference evidence="3 4" key="1">
    <citation type="submission" date="2016-08" db="EMBL/GenBank/DDBJ databases">
        <title>Genome-based comparison of Moorella thermoacetic strains.</title>
        <authorList>
            <person name="Poehlein A."/>
            <person name="Bengelsdorf F.R."/>
            <person name="Esser C."/>
            <person name="Duerre P."/>
            <person name="Daniel R."/>
        </authorList>
    </citation>
    <scope>NUCLEOTIDE SEQUENCE [LARGE SCALE GENOMIC DNA]</scope>
    <source>
        <strain evidence="3 4">DSM 21394</strain>
    </source>
</reference>
<evidence type="ECO:0000256" key="1">
    <source>
        <dbReference type="SAM" id="SignalP"/>
    </source>
</evidence>
<feature type="domain" description="Putative nitroreductase TM1586" evidence="2">
    <location>
        <begin position="27"/>
        <end position="89"/>
    </location>
</feature>
<evidence type="ECO:0000259" key="2">
    <source>
        <dbReference type="Pfam" id="PF14512"/>
    </source>
</evidence>
<feature type="chain" id="PRO_5012204901" description="Putative nitroreductase TM1586 domain-containing protein" evidence="1">
    <location>
        <begin position="25"/>
        <end position="118"/>
    </location>
</feature>
<name>A0A1J5NHT2_NEOTH</name>
<dbReference type="InterPro" id="IPR000415">
    <property type="entry name" value="Nitroreductase-like"/>
</dbReference>
<evidence type="ECO:0000313" key="4">
    <source>
        <dbReference type="Proteomes" id="UP000182811"/>
    </source>
</evidence>
<dbReference type="EMBL" id="MDDC01000013">
    <property type="protein sequence ID" value="OIQ58601.1"/>
    <property type="molecule type" value="Genomic_DNA"/>
</dbReference>
<dbReference type="InterPro" id="IPR029478">
    <property type="entry name" value="TM1586_NiRdase"/>
</dbReference>
<protein>
    <recommendedName>
        <fullName evidence="2">Putative nitroreductase TM1586 domain-containing protein</fullName>
    </recommendedName>
</protein>
<accession>A0A1J5NHT2</accession>